<dbReference type="SUPFAM" id="SSF54001">
    <property type="entry name" value="Cysteine proteinases"/>
    <property type="match status" value="1"/>
</dbReference>
<evidence type="ECO:0000256" key="4">
    <source>
        <dbReference type="ARBA" id="ARBA00022807"/>
    </source>
</evidence>
<evidence type="ECO:0000313" key="7">
    <source>
        <dbReference type="EMBL" id="UOQ51500.1"/>
    </source>
</evidence>
<feature type="compositionally biased region" description="Basic residues" evidence="5">
    <location>
        <begin position="257"/>
        <end position="282"/>
    </location>
</feature>
<evidence type="ECO:0000256" key="1">
    <source>
        <dbReference type="ARBA" id="ARBA00007074"/>
    </source>
</evidence>
<evidence type="ECO:0000256" key="2">
    <source>
        <dbReference type="ARBA" id="ARBA00022670"/>
    </source>
</evidence>
<feature type="compositionally biased region" description="Polar residues" evidence="5">
    <location>
        <begin position="246"/>
        <end position="256"/>
    </location>
</feature>
<name>A0ABY4F5B9_9BACT</name>
<comment type="similarity">
    <text evidence="1">Belongs to the peptidase C40 family.</text>
</comment>
<dbReference type="EMBL" id="CP095049">
    <property type="protein sequence ID" value="UOQ51500.1"/>
    <property type="molecule type" value="Genomic_DNA"/>
</dbReference>
<feature type="domain" description="NlpC/P60" evidence="6">
    <location>
        <begin position="58"/>
        <end position="190"/>
    </location>
</feature>
<evidence type="ECO:0000313" key="8">
    <source>
        <dbReference type="Proteomes" id="UP000831785"/>
    </source>
</evidence>
<keyword evidence="2" id="KW-0645">Protease</keyword>
<evidence type="ECO:0000259" key="6">
    <source>
        <dbReference type="PROSITE" id="PS51935"/>
    </source>
</evidence>
<proteinExistence type="inferred from homology"/>
<dbReference type="RefSeq" id="WP_244714710.1">
    <property type="nucleotide sequence ID" value="NZ_CP095049.1"/>
</dbReference>
<accession>A0ABY4F5B9</accession>
<evidence type="ECO:0000256" key="5">
    <source>
        <dbReference type="SAM" id="MobiDB-lite"/>
    </source>
</evidence>
<organism evidence="7 8">
    <name type="scientific">Hymenobacter cellulosivorans</name>
    <dbReference type="NCBI Taxonomy" id="2932249"/>
    <lineage>
        <taxon>Bacteria</taxon>
        <taxon>Pseudomonadati</taxon>
        <taxon>Bacteroidota</taxon>
        <taxon>Cytophagia</taxon>
        <taxon>Cytophagales</taxon>
        <taxon>Hymenobacteraceae</taxon>
        <taxon>Hymenobacter</taxon>
    </lineage>
</organism>
<dbReference type="Pfam" id="PF00877">
    <property type="entry name" value="NLPC_P60"/>
    <property type="match status" value="1"/>
</dbReference>
<reference evidence="7 8" key="1">
    <citation type="submission" date="2022-04" db="EMBL/GenBank/DDBJ databases">
        <title>Hymenobacter sp. isolated from the air.</title>
        <authorList>
            <person name="Won M."/>
            <person name="Lee C.-M."/>
            <person name="Woen H.-Y."/>
            <person name="Kwon S.-W."/>
        </authorList>
    </citation>
    <scope>NUCLEOTIDE SEQUENCE [LARGE SCALE GENOMIC DNA]</scope>
    <source>
        <strain evidence="8">5116 S-27</strain>
    </source>
</reference>
<dbReference type="InterPro" id="IPR051202">
    <property type="entry name" value="Peptidase_C40"/>
</dbReference>
<keyword evidence="8" id="KW-1185">Reference proteome</keyword>
<dbReference type="InterPro" id="IPR038765">
    <property type="entry name" value="Papain-like_cys_pep_sf"/>
</dbReference>
<sequence>MRYVWLTFLTLVTGILAFFGWQHFHKQPGRVLAIVSPSVPARPVSDTMAPATLAAGELPQAERLVDFAMQQLGSPYTYAGTTPSGGFDCSGFLMYVYNHVGVAVPHSTALLIDAGRAVPREQARRGDMVIFTGTAKTSTTPGHAGIIISEPGEPLRFIHSSSARRESGVKISQVEGTDYERRFMGVRRVLGIGPATAAPATTAANSARPAAVPALRPKKPQVATKLVVAAPKVIHRPVKRTKTKTMVKSARTTPSKSKAKVTTRKPAAKPAAKKPAPKKPGTKKPVAPRS</sequence>
<gene>
    <name evidence="7" type="ORF">MUN80_17240</name>
</gene>
<protein>
    <submittedName>
        <fullName evidence="7">C40 family peptidase</fullName>
    </submittedName>
</protein>
<keyword evidence="3" id="KW-0378">Hydrolase</keyword>
<dbReference type="PANTHER" id="PTHR47053">
    <property type="entry name" value="MUREIN DD-ENDOPEPTIDASE MEPH-RELATED"/>
    <property type="match status" value="1"/>
</dbReference>
<dbReference type="PANTHER" id="PTHR47053:SF1">
    <property type="entry name" value="MUREIN DD-ENDOPEPTIDASE MEPH-RELATED"/>
    <property type="match status" value="1"/>
</dbReference>
<dbReference type="InterPro" id="IPR000064">
    <property type="entry name" value="NLP_P60_dom"/>
</dbReference>
<dbReference type="PROSITE" id="PS51935">
    <property type="entry name" value="NLPC_P60"/>
    <property type="match status" value="1"/>
</dbReference>
<dbReference type="Gene3D" id="3.90.1720.10">
    <property type="entry name" value="endopeptidase domain like (from Nostoc punctiforme)"/>
    <property type="match status" value="1"/>
</dbReference>
<evidence type="ECO:0000256" key="3">
    <source>
        <dbReference type="ARBA" id="ARBA00022801"/>
    </source>
</evidence>
<keyword evidence="4" id="KW-0788">Thiol protease</keyword>
<feature type="region of interest" description="Disordered" evidence="5">
    <location>
        <begin position="237"/>
        <end position="290"/>
    </location>
</feature>
<dbReference type="Proteomes" id="UP000831785">
    <property type="component" value="Chromosome"/>
</dbReference>